<accession>A0A0M0K7E0</accession>
<evidence type="ECO:0000256" key="4">
    <source>
        <dbReference type="ARBA" id="ARBA00023002"/>
    </source>
</evidence>
<dbReference type="InterPro" id="IPR000157">
    <property type="entry name" value="TIR_dom"/>
</dbReference>
<dbReference type="SMART" id="SM00255">
    <property type="entry name" value="TIR"/>
    <property type="match status" value="1"/>
</dbReference>
<dbReference type="GO" id="GO:0005737">
    <property type="term" value="C:cytoplasm"/>
    <property type="evidence" value="ECO:0007669"/>
    <property type="project" value="TreeGrafter"/>
</dbReference>
<keyword evidence="4" id="KW-0560">Oxidoreductase</keyword>
<dbReference type="PRINTS" id="PR00368">
    <property type="entry name" value="FADPNR"/>
</dbReference>
<evidence type="ECO:0000259" key="6">
    <source>
        <dbReference type="SMART" id="SM00255"/>
    </source>
</evidence>
<dbReference type="GO" id="GO:0004174">
    <property type="term" value="F:electron-transferring-flavoprotein dehydrogenase activity"/>
    <property type="evidence" value="ECO:0007669"/>
    <property type="project" value="TreeGrafter"/>
</dbReference>
<gene>
    <name evidence="7" type="ORF">Ctob_014728</name>
</gene>
<name>A0A0M0K7E0_9EUKA</name>
<dbReference type="InterPro" id="IPR035897">
    <property type="entry name" value="Toll_tir_struct_dom_sf"/>
</dbReference>
<keyword evidence="3" id="KW-0274">FAD</keyword>
<evidence type="ECO:0000256" key="3">
    <source>
        <dbReference type="ARBA" id="ARBA00022827"/>
    </source>
</evidence>
<reference evidence="8" key="1">
    <citation type="journal article" date="2015" name="PLoS Genet.">
        <title>Genome Sequence and Transcriptome Analyses of Chrysochromulina tobin: Metabolic Tools for Enhanced Algal Fitness in the Prominent Order Prymnesiales (Haptophyceae).</title>
        <authorList>
            <person name="Hovde B.T."/>
            <person name="Deodato C.R."/>
            <person name="Hunsperger H.M."/>
            <person name="Ryken S.A."/>
            <person name="Yost W."/>
            <person name="Jha R.K."/>
            <person name="Patterson J."/>
            <person name="Monnat R.J. Jr."/>
            <person name="Barlow S.B."/>
            <person name="Starkenburg S.R."/>
            <person name="Cattolico R.A."/>
        </authorList>
    </citation>
    <scope>NUCLEOTIDE SEQUENCE</scope>
    <source>
        <strain evidence="8">CCMP291</strain>
    </source>
</reference>
<dbReference type="SUPFAM" id="SSF51905">
    <property type="entry name" value="FAD/NAD(P)-binding domain"/>
    <property type="match status" value="1"/>
</dbReference>
<dbReference type="Gene3D" id="3.50.50.100">
    <property type="match status" value="1"/>
</dbReference>
<evidence type="ECO:0000313" key="7">
    <source>
        <dbReference type="EMBL" id="KOO34724.1"/>
    </source>
</evidence>
<dbReference type="GO" id="GO:0050660">
    <property type="term" value="F:flavin adenine dinucleotide binding"/>
    <property type="evidence" value="ECO:0007669"/>
    <property type="project" value="TreeGrafter"/>
</dbReference>
<evidence type="ECO:0000256" key="1">
    <source>
        <dbReference type="ARBA" id="ARBA00006442"/>
    </source>
</evidence>
<sequence length="1126" mass="120524">MGCGSSSPPGAKYAESPPIKGDDLIKSYTERIRESDLRKAQWDTFVSAAPAETALAKRVRDHLRAAGYKIPNPRKEPDAQKQGIRDSRRVVSFISQTYFDSPACCAEFCEAVINGVEVLPVSVEGSSWRGMPFPALTDVPETAQTDEGRLVKPRDAAAAVFGHTIALDHMDAYLDAFLENLGKRLGGPGEASSAGRRPRETSTDFLLGERAIRYDAFLSHKRSEAQDIVARVHDRLSDFGYRAFIDRNDLIELPSLKLAVRDTQTLVVFLTPAYFASAWCCLEFVEAVRHGVSILFIHVDGSTWGASGAQFPSLSDVPVTIKVEDVTIHVREAAAKVFPPAQLVEHTRSYFNPFVDALCKKLGPPPAISSIEGETRGVWSAAGGGATVSWAMLKASLAQACGSSFGSVESTIAKALGVRDALGDAGAMVTATTFATLFAQTSVKATVEAMIALSGGADAEKCVPVVVDEAGDGGLALVGGATTFADVRKQIIEANEEDEDEGEEDESAVRKALATGQFTFQVKGRAVKRKQETLIKGREVGDPIQSQRRDADALTLESILRDHDQSKSLRRHASLLGKQSGGLAAADKAERAFLISKALHTLEDALAGLNGGAALAASNDLKAYASMDSAYGLLPNASGISASAGAMEVAAAFKADRPHVEALLLSAVEAMRTEMYKAAAGTAIKREKQSADVTTKKRVVILGGGPCGVIVAHQMTRGKGIQTEAFHVTLVDTKEFFEYTPNVLRLIADEHAEQAGLWDVSCYNHVDVMGGKGELIVGWASAVRRDHVLVGTSSGVASRVVPYDYLVICTGTRYTSDIKTEGTSIAARKQSFALERQRIKDAPAITVVGGGVVGCELAFDIKAFFPDKAVEIITRGPQCLPRVPGASTLVKACAEEDGIAVNYSKEVTHADESGRPVTKDGVTVGTPNARVFWATGYKPNSRLLTDPRSDSAFASVMDDQGFIRTKNTQQLNHPNLGHIYAGGDICAKDRFTAGERTMQDAGAHAFAILKNIQVAAGVRPGAFQQPQINKNPGLGTMAISLGNKRGALFATDPKMSAHFATKDKLLEEVGPMAEQGAKGWIEVSPRVDLIKFQLAPRGYRNGFLNDDMSSWEQLFGPDQAYKVEDA</sequence>
<evidence type="ECO:0000256" key="2">
    <source>
        <dbReference type="ARBA" id="ARBA00022630"/>
    </source>
</evidence>
<dbReference type="PANTHER" id="PTHR43735">
    <property type="entry name" value="APOPTOSIS-INDUCING FACTOR 1"/>
    <property type="match status" value="1"/>
</dbReference>
<feature type="region of interest" description="Disordered" evidence="5">
    <location>
        <begin position="1"/>
        <end position="21"/>
    </location>
</feature>
<evidence type="ECO:0000313" key="8">
    <source>
        <dbReference type="Proteomes" id="UP000037460"/>
    </source>
</evidence>
<keyword evidence="8" id="KW-1185">Reference proteome</keyword>
<dbReference type="Pfam" id="PF07992">
    <property type="entry name" value="Pyr_redox_2"/>
    <property type="match status" value="1"/>
</dbReference>
<dbReference type="Gene3D" id="3.40.50.10140">
    <property type="entry name" value="Toll/interleukin-1 receptor homology (TIR) domain"/>
    <property type="match status" value="1"/>
</dbReference>
<keyword evidence="2" id="KW-0285">Flavoprotein</keyword>
<dbReference type="AlphaFoldDB" id="A0A0M0K7E0"/>
<dbReference type="Pfam" id="PF13676">
    <property type="entry name" value="TIR_2"/>
    <property type="match status" value="2"/>
</dbReference>
<organism evidence="7 8">
    <name type="scientific">Chrysochromulina tobinii</name>
    <dbReference type="NCBI Taxonomy" id="1460289"/>
    <lineage>
        <taxon>Eukaryota</taxon>
        <taxon>Haptista</taxon>
        <taxon>Haptophyta</taxon>
        <taxon>Prymnesiophyceae</taxon>
        <taxon>Prymnesiales</taxon>
        <taxon>Chrysochromulinaceae</taxon>
        <taxon>Chrysochromulina</taxon>
    </lineage>
</organism>
<dbReference type="InterPro" id="IPR023753">
    <property type="entry name" value="FAD/NAD-binding_dom"/>
</dbReference>
<comment type="similarity">
    <text evidence="1">Belongs to the FAD-dependent oxidoreductase family.</text>
</comment>
<evidence type="ECO:0000256" key="5">
    <source>
        <dbReference type="SAM" id="MobiDB-lite"/>
    </source>
</evidence>
<dbReference type="InterPro" id="IPR036188">
    <property type="entry name" value="FAD/NAD-bd_sf"/>
</dbReference>
<dbReference type="PRINTS" id="PR00411">
    <property type="entry name" value="PNDRDTASEI"/>
</dbReference>
<dbReference type="PANTHER" id="PTHR43735:SF3">
    <property type="entry name" value="FERROPTOSIS SUPPRESSOR PROTEIN 1"/>
    <property type="match status" value="1"/>
</dbReference>
<comment type="caution">
    <text evidence="7">The sequence shown here is derived from an EMBL/GenBank/DDBJ whole genome shotgun (WGS) entry which is preliminary data.</text>
</comment>
<protein>
    <submittedName>
        <fullName evidence="7">Apoptosis inducing factor</fullName>
    </submittedName>
</protein>
<dbReference type="EMBL" id="JWZX01001122">
    <property type="protein sequence ID" value="KOO34724.1"/>
    <property type="molecule type" value="Genomic_DNA"/>
</dbReference>
<proteinExistence type="inferred from homology"/>
<dbReference type="OrthoDB" id="202203at2759"/>
<feature type="domain" description="TIR" evidence="6">
    <location>
        <begin position="213"/>
        <end position="400"/>
    </location>
</feature>
<dbReference type="GO" id="GO:0007165">
    <property type="term" value="P:signal transduction"/>
    <property type="evidence" value="ECO:0007669"/>
    <property type="project" value="InterPro"/>
</dbReference>
<dbReference type="Proteomes" id="UP000037460">
    <property type="component" value="Unassembled WGS sequence"/>
</dbReference>
<dbReference type="SUPFAM" id="SSF52200">
    <property type="entry name" value="Toll/Interleukin receptor TIR domain"/>
    <property type="match status" value="2"/>
</dbReference>